<dbReference type="Proteomes" id="UP001138500">
    <property type="component" value="Unassembled WGS sequence"/>
</dbReference>
<protein>
    <submittedName>
        <fullName evidence="2">Uncharacterized protein</fullName>
    </submittedName>
</protein>
<evidence type="ECO:0000313" key="3">
    <source>
        <dbReference type="Proteomes" id="UP001138500"/>
    </source>
</evidence>
<sequence>LEKNILKKKIAKKPIEKKPTLRATSTKDRDKSKDYTANSPSEKPKRNVSKLNYYKYSEKGYLQPNYLKNKNNLGSNLNKTPIVLKKS</sequence>
<name>A0A9W7VY01_9PEZI</name>
<accession>A0A9W7VY01</accession>
<feature type="compositionally biased region" description="Low complexity" evidence="1">
    <location>
        <begin position="65"/>
        <end position="79"/>
    </location>
</feature>
<feature type="region of interest" description="Disordered" evidence="1">
    <location>
        <begin position="65"/>
        <end position="87"/>
    </location>
</feature>
<proteinExistence type="predicted"/>
<reference evidence="2 3" key="1">
    <citation type="journal article" date="2018" name="IMA Fungus">
        <title>IMA Genome-F 10: Nine draft genome sequences of Claviceps purpurea s.lat., including C. arundinis, C. humidiphila, and C. cf. spartinae, pseudomolecules for the pitch canker pathogen Fusarium circinatum, draft genome of Davidsoniella eucalypti, Grosmannia galeiformis, Quambalaria eucalypti, and Teratosphaeria destructans.</title>
        <authorList>
            <person name="Wingfield B.D."/>
            <person name="Liu M."/>
            <person name="Nguyen H.D."/>
            <person name="Lane F.A."/>
            <person name="Morgan S.W."/>
            <person name="De Vos L."/>
            <person name="Wilken P.M."/>
            <person name="Duong T.A."/>
            <person name="Aylward J."/>
            <person name="Coetzee M.P."/>
            <person name="Dadej K."/>
            <person name="De Beer Z.W."/>
            <person name="Findlay W."/>
            <person name="Havenga M."/>
            <person name="Kolarik M."/>
            <person name="Menzies J.G."/>
            <person name="Naidoo K."/>
            <person name="Pochopski O."/>
            <person name="Shoukouhi P."/>
            <person name="Santana Q.C."/>
            <person name="Seifert K.A."/>
            <person name="Soal N."/>
            <person name="Steenkamp E.T."/>
            <person name="Tatham C.T."/>
            <person name="van der Nest M.A."/>
            <person name="Wingfield M.J."/>
        </authorList>
    </citation>
    <scope>NUCLEOTIDE SEQUENCE [LARGE SCALE GENOMIC DNA]</scope>
    <source>
        <strain evidence="2">CMW44962</strain>
    </source>
</reference>
<feature type="non-terminal residue" evidence="2">
    <location>
        <position position="1"/>
    </location>
</feature>
<reference evidence="2 3" key="2">
    <citation type="journal article" date="2021" name="Curr. Genet.">
        <title>Genetic response to nitrogen starvation in the aggressive Eucalyptus foliar pathogen Teratosphaeria destructans.</title>
        <authorList>
            <person name="Havenga M."/>
            <person name="Wingfield B.D."/>
            <person name="Wingfield M.J."/>
            <person name="Dreyer L.L."/>
            <person name="Roets F."/>
            <person name="Aylward J."/>
        </authorList>
    </citation>
    <scope>NUCLEOTIDE SEQUENCE [LARGE SCALE GENOMIC DNA]</scope>
    <source>
        <strain evidence="2">CMW44962</strain>
    </source>
</reference>
<feature type="region of interest" description="Disordered" evidence="1">
    <location>
        <begin position="1"/>
        <end position="50"/>
    </location>
</feature>
<feature type="compositionally biased region" description="Basic residues" evidence="1">
    <location>
        <begin position="1"/>
        <end position="12"/>
    </location>
</feature>
<feature type="compositionally biased region" description="Basic and acidic residues" evidence="1">
    <location>
        <begin position="13"/>
        <end position="34"/>
    </location>
</feature>
<organism evidence="2 3">
    <name type="scientific">Teratosphaeria destructans</name>
    <dbReference type="NCBI Taxonomy" id="418781"/>
    <lineage>
        <taxon>Eukaryota</taxon>
        <taxon>Fungi</taxon>
        <taxon>Dikarya</taxon>
        <taxon>Ascomycota</taxon>
        <taxon>Pezizomycotina</taxon>
        <taxon>Dothideomycetes</taxon>
        <taxon>Dothideomycetidae</taxon>
        <taxon>Mycosphaerellales</taxon>
        <taxon>Teratosphaeriaceae</taxon>
        <taxon>Teratosphaeria</taxon>
    </lineage>
</organism>
<evidence type="ECO:0000313" key="2">
    <source>
        <dbReference type="EMBL" id="KAH9810775.1"/>
    </source>
</evidence>
<dbReference type="EMBL" id="RIBY02002510">
    <property type="protein sequence ID" value="KAH9810775.1"/>
    <property type="molecule type" value="Genomic_DNA"/>
</dbReference>
<evidence type="ECO:0000256" key="1">
    <source>
        <dbReference type="SAM" id="MobiDB-lite"/>
    </source>
</evidence>
<dbReference type="AlphaFoldDB" id="A0A9W7VY01"/>
<comment type="caution">
    <text evidence="2">The sequence shown here is derived from an EMBL/GenBank/DDBJ whole genome shotgun (WGS) entry which is preliminary data.</text>
</comment>
<gene>
    <name evidence="2" type="ORF">Tdes44962_MAKER10414</name>
</gene>
<keyword evidence="3" id="KW-1185">Reference proteome</keyword>